<dbReference type="AlphaFoldDB" id="A0A3G7TJN0"/>
<sequence length="46" mass="5553">MCFLKDFINQYIVFFKCKLSGRFNEGYIYTINCLATPPRTWRQLVL</sequence>
<accession>A0A3G7TJN0</accession>
<dbReference type="Proteomes" id="UP000268048">
    <property type="component" value="Chromosome"/>
</dbReference>
<evidence type="ECO:0000313" key="1">
    <source>
        <dbReference type="EMBL" id="AZE46416.1"/>
    </source>
</evidence>
<gene>
    <name evidence="1" type="ORF">C4K04_0716</name>
</gene>
<evidence type="ECO:0000313" key="2">
    <source>
        <dbReference type="Proteomes" id="UP000268048"/>
    </source>
</evidence>
<protein>
    <submittedName>
        <fullName evidence="1">Uncharacterized protein</fullName>
    </submittedName>
</protein>
<name>A0A3G7TJN0_9PSED</name>
<reference evidence="1 2" key="1">
    <citation type="submission" date="2018-03" db="EMBL/GenBank/DDBJ databases">
        <title>Diversity of phytobeneficial traits revealed by whole-genome analysis of worldwide-isolated phenazine-producing Pseudomonas spp.</title>
        <authorList>
            <person name="Biessy A."/>
            <person name="Novinscak A."/>
            <person name="Blom J."/>
            <person name="Leger G."/>
            <person name="Thomashow L.S."/>
            <person name="Cazorla F.M."/>
            <person name="Josic D."/>
            <person name="Filion M."/>
        </authorList>
    </citation>
    <scope>NUCLEOTIDE SEQUENCE [LARGE SCALE GENOMIC DNA]</scope>
    <source>
        <strain evidence="1 2">B25</strain>
    </source>
</reference>
<organism evidence="1 2">
    <name type="scientific">Pseudomonas chlororaphis</name>
    <dbReference type="NCBI Taxonomy" id="587753"/>
    <lineage>
        <taxon>Bacteria</taxon>
        <taxon>Pseudomonadati</taxon>
        <taxon>Pseudomonadota</taxon>
        <taxon>Gammaproteobacteria</taxon>
        <taxon>Pseudomonadales</taxon>
        <taxon>Pseudomonadaceae</taxon>
        <taxon>Pseudomonas</taxon>
    </lineage>
</organism>
<proteinExistence type="predicted"/>
<dbReference type="EMBL" id="CP027753">
    <property type="protein sequence ID" value="AZE46416.1"/>
    <property type="molecule type" value="Genomic_DNA"/>
</dbReference>